<dbReference type="GO" id="GO:0004315">
    <property type="term" value="F:3-oxoacyl-[acyl-carrier-protein] synthase activity"/>
    <property type="evidence" value="ECO:0007669"/>
    <property type="project" value="InterPro"/>
</dbReference>
<dbReference type="GO" id="GO:0006633">
    <property type="term" value="P:fatty acid biosynthetic process"/>
    <property type="evidence" value="ECO:0007669"/>
    <property type="project" value="UniProtKB-UniPathway"/>
</dbReference>
<evidence type="ECO:0000256" key="1">
    <source>
        <dbReference type="ARBA" id="ARBA00005194"/>
    </source>
</evidence>
<name>A0A450S576_9GAMM</name>
<evidence type="ECO:0000313" key="4">
    <source>
        <dbReference type="EMBL" id="VFJ46998.1"/>
    </source>
</evidence>
<proteinExistence type="predicted"/>
<evidence type="ECO:0000313" key="5">
    <source>
        <dbReference type="EMBL" id="VFJ47314.1"/>
    </source>
</evidence>
<evidence type="ECO:0000259" key="3">
    <source>
        <dbReference type="Pfam" id="PF00109"/>
    </source>
</evidence>
<organism evidence="4">
    <name type="scientific">Candidatus Kentrum sp. FM</name>
    <dbReference type="NCBI Taxonomy" id="2126340"/>
    <lineage>
        <taxon>Bacteria</taxon>
        <taxon>Pseudomonadati</taxon>
        <taxon>Pseudomonadota</taxon>
        <taxon>Gammaproteobacteria</taxon>
        <taxon>Candidatus Kentrum</taxon>
    </lineage>
</organism>
<dbReference type="SUPFAM" id="SSF53901">
    <property type="entry name" value="Thiolase-like"/>
    <property type="match status" value="1"/>
</dbReference>
<gene>
    <name evidence="4" type="ORF">BECKFM1743A_GA0114220_100422</name>
    <name evidence="6" type="ORF">BECKFM1743B_GA0114221_100441</name>
    <name evidence="5" type="ORF">BECKFM1743C_GA0114222_100442</name>
</gene>
<dbReference type="PANTHER" id="PTHR11712:SF336">
    <property type="entry name" value="3-OXOACYL-[ACYL-CARRIER-PROTEIN] SYNTHASE, MITOCHONDRIAL"/>
    <property type="match status" value="1"/>
</dbReference>
<dbReference type="Pfam" id="PF00109">
    <property type="entry name" value="ketoacyl-synt"/>
    <property type="match status" value="1"/>
</dbReference>
<protein>
    <submittedName>
        <fullName evidence="4">3-oxoacyl-[acyl-carrier-protein] synthase II</fullName>
    </submittedName>
</protein>
<dbReference type="Gene3D" id="3.40.47.10">
    <property type="match status" value="1"/>
</dbReference>
<comment type="pathway">
    <text evidence="1">Lipid metabolism; fatty acid biosynthesis.</text>
</comment>
<dbReference type="PROSITE" id="PS00606">
    <property type="entry name" value="KS3_1"/>
    <property type="match status" value="1"/>
</dbReference>
<dbReference type="AlphaFoldDB" id="A0A450S576"/>
<dbReference type="InterPro" id="IPR014030">
    <property type="entry name" value="Ketoacyl_synth_N"/>
</dbReference>
<dbReference type="PANTHER" id="PTHR11712">
    <property type="entry name" value="POLYKETIDE SYNTHASE-RELATED"/>
    <property type="match status" value="1"/>
</dbReference>
<sequence length="187" mass="20094">MSAVFTDPMWITGVGIVSALGNDFESFSAGLRRGEDAARRISAFDVSAVTGRLGCEALDFDPTVHFPRRKLRRMDRGSCLLLAAVREAMTQAGSRGSYDPERCAVSLGSTLGGMISATEYYDRLCKTGKGYATRLMDYPLYGAGARVCAEYGFLGPNLAFSTACSSANVAMGAFPKYDMTAFPVFQP</sequence>
<dbReference type="EMBL" id="CAADFA010000044">
    <property type="protein sequence ID" value="VFJ47314.1"/>
    <property type="molecule type" value="Genomic_DNA"/>
</dbReference>
<dbReference type="EMBL" id="CAADFL010000044">
    <property type="protein sequence ID" value="VFK07544.1"/>
    <property type="molecule type" value="Genomic_DNA"/>
</dbReference>
<feature type="domain" description="Beta-ketoacyl synthase-like N-terminal" evidence="3">
    <location>
        <begin position="8"/>
        <end position="173"/>
    </location>
</feature>
<dbReference type="EMBL" id="CAADEZ010000042">
    <property type="protein sequence ID" value="VFJ46998.1"/>
    <property type="molecule type" value="Genomic_DNA"/>
</dbReference>
<evidence type="ECO:0000256" key="2">
    <source>
        <dbReference type="ARBA" id="ARBA00022679"/>
    </source>
</evidence>
<dbReference type="InterPro" id="IPR018201">
    <property type="entry name" value="Ketoacyl_synth_AS"/>
</dbReference>
<accession>A0A450S576</accession>
<dbReference type="InterPro" id="IPR016039">
    <property type="entry name" value="Thiolase-like"/>
</dbReference>
<dbReference type="InterPro" id="IPR000794">
    <property type="entry name" value="Beta-ketoacyl_synthase"/>
</dbReference>
<evidence type="ECO:0000313" key="6">
    <source>
        <dbReference type="EMBL" id="VFK07544.1"/>
    </source>
</evidence>
<keyword evidence="2" id="KW-0808">Transferase</keyword>
<dbReference type="UniPathway" id="UPA00094"/>
<reference evidence="4" key="1">
    <citation type="submission" date="2019-02" db="EMBL/GenBank/DDBJ databases">
        <authorList>
            <person name="Gruber-Vodicka R. H."/>
            <person name="Seah K. B. B."/>
        </authorList>
    </citation>
    <scope>NUCLEOTIDE SEQUENCE</scope>
    <source>
        <strain evidence="4">BECK_BZ163</strain>
        <strain evidence="6">BECK_BZ164</strain>
        <strain evidence="5">BECK_BZ165</strain>
    </source>
</reference>